<evidence type="ECO:0000256" key="1">
    <source>
        <dbReference type="ARBA" id="ARBA00023015"/>
    </source>
</evidence>
<feature type="region of interest" description="Disordered" evidence="4">
    <location>
        <begin position="169"/>
        <end position="205"/>
    </location>
</feature>
<dbReference type="InterPro" id="IPR000837">
    <property type="entry name" value="AP-1"/>
</dbReference>
<protein>
    <recommendedName>
        <fullName evidence="5">BZIP domain-containing protein</fullName>
    </recommendedName>
</protein>
<dbReference type="Pfam" id="PF07716">
    <property type="entry name" value="bZIP_2"/>
    <property type="match status" value="1"/>
</dbReference>
<evidence type="ECO:0000256" key="2">
    <source>
        <dbReference type="ARBA" id="ARBA00023125"/>
    </source>
</evidence>
<dbReference type="GO" id="GO:0000978">
    <property type="term" value="F:RNA polymerase II cis-regulatory region sequence-specific DNA binding"/>
    <property type="evidence" value="ECO:0007669"/>
    <property type="project" value="TreeGrafter"/>
</dbReference>
<evidence type="ECO:0000259" key="5">
    <source>
        <dbReference type="PROSITE" id="PS50217"/>
    </source>
</evidence>
<reference evidence="6" key="2">
    <citation type="submission" date="2017-05" db="UniProtKB">
        <authorList>
            <consortium name="EnsemblMetazoa"/>
        </authorList>
    </citation>
    <scope>IDENTIFICATION</scope>
</reference>
<reference evidence="7" key="1">
    <citation type="journal article" date="2010" name="Nature">
        <title>The Amphimedon queenslandica genome and the evolution of animal complexity.</title>
        <authorList>
            <person name="Srivastava M."/>
            <person name="Simakov O."/>
            <person name="Chapman J."/>
            <person name="Fahey B."/>
            <person name="Gauthier M.E."/>
            <person name="Mitros T."/>
            <person name="Richards G.S."/>
            <person name="Conaco C."/>
            <person name="Dacre M."/>
            <person name="Hellsten U."/>
            <person name="Larroux C."/>
            <person name="Putnam N.H."/>
            <person name="Stanke M."/>
            <person name="Adamska M."/>
            <person name="Darling A."/>
            <person name="Degnan S.M."/>
            <person name="Oakley T.H."/>
            <person name="Plachetzki D.C."/>
            <person name="Zhai Y."/>
            <person name="Adamski M."/>
            <person name="Calcino A."/>
            <person name="Cummins S.F."/>
            <person name="Goodstein D.M."/>
            <person name="Harris C."/>
            <person name="Jackson D.J."/>
            <person name="Leys S.P."/>
            <person name="Shu S."/>
            <person name="Woodcroft B.J."/>
            <person name="Vervoort M."/>
            <person name="Kosik K.S."/>
            <person name="Manning G."/>
            <person name="Degnan B.M."/>
            <person name="Rokhsar D.S."/>
        </authorList>
    </citation>
    <scope>NUCLEOTIDE SEQUENCE [LARGE SCALE GENOMIC DNA]</scope>
</reference>
<dbReference type="GO" id="GO:0000981">
    <property type="term" value="F:DNA-binding transcription factor activity, RNA polymerase II-specific"/>
    <property type="evidence" value="ECO:0007669"/>
    <property type="project" value="TreeGrafter"/>
</dbReference>
<dbReference type="PANTHER" id="PTHR23351">
    <property type="entry name" value="FOS TRANSCRIPTION FACTOR-RELATED"/>
    <property type="match status" value="1"/>
</dbReference>
<organism evidence="6">
    <name type="scientific">Amphimedon queenslandica</name>
    <name type="common">Sponge</name>
    <dbReference type="NCBI Taxonomy" id="400682"/>
    <lineage>
        <taxon>Eukaryota</taxon>
        <taxon>Metazoa</taxon>
        <taxon>Porifera</taxon>
        <taxon>Demospongiae</taxon>
        <taxon>Heteroscleromorpha</taxon>
        <taxon>Haplosclerida</taxon>
        <taxon>Niphatidae</taxon>
        <taxon>Amphimedon</taxon>
    </lineage>
</organism>
<dbReference type="Gene3D" id="1.20.5.170">
    <property type="match status" value="1"/>
</dbReference>
<dbReference type="CDD" id="cd14686">
    <property type="entry name" value="bZIP"/>
    <property type="match status" value="1"/>
</dbReference>
<dbReference type="SMART" id="SM00338">
    <property type="entry name" value="BRLZ"/>
    <property type="match status" value="1"/>
</dbReference>
<dbReference type="PROSITE" id="PS50217">
    <property type="entry name" value="BZIP"/>
    <property type="match status" value="1"/>
</dbReference>
<dbReference type="FunCoup" id="A0A1X7VBX2">
    <property type="interactions" value="93"/>
</dbReference>
<keyword evidence="7" id="KW-1185">Reference proteome</keyword>
<evidence type="ECO:0000256" key="4">
    <source>
        <dbReference type="SAM" id="MobiDB-lite"/>
    </source>
</evidence>
<dbReference type="Proteomes" id="UP000007879">
    <property type="component" value="Unassembled WGS sequence"/>
</dbReference>
<dbReference type="eggNOG" id="ENOG502T1CJ">
    <property type="taxonomic scope" value="Eukaryota"/>
</dbReference>
<feature type="domain" description="BZIP" evidence="5">
    <location>
        <begin position="238"/>
        <end position="298"/>
    </location>
</feature>
<evidence type="ECO:0000256" key="3">
    <source>
        <dbReference type="ARBA" id="ARBA00023163"/>
    </source>
</evidence>
<dbReference type="InterPro" id="IPR046347">
    <property type="entry name" value="bZIP_sf"/>
</dbReference>
<feature type="compositionally biased region" description="Basic and acidic residues" evidence="4">
    <location>
        <begin position="265"/>
        <end position="274"/>
    </location>
</feature>
<dbReference type="KEGG" id="aqu:105311979"/>
<accession>A0A1X7VBX2</accession>
<dbReference type="PANTHER" id="PTHR23351:SF24">
    <property type="entry name" value="ACTIVATING TRANSCRIPTION FACTOR 3-RELATED"/>
    <property type="match status" value="1"/>
</dbReference>
<keyword evidence="2" id="KW-0238">DNA-binding</keyword>
<dbReference type="EnsemblMetazoa" id="Aqu2.1.37521_001">
    <property type="protein sequence ID" value="Aqu2.1.37521_001"/>
    <property type="gene ID" value="Aqu2.1.37521"/>
</dbReference>
<keyword evidence="1" id="KW-0805">Transcription regulation</keyword>
<name>A0A1X7VBX2_AMPQE</name>
<dbReference type="GO" id="GO:0005634">
    <property type="term" value="C:nucleus"/>
    <property type="evidence" value="ECO:0007669"/>
    <property type="project" value="TreeGrafter"/>
</dbReference>
<dbReference type="SUPFAM" id="SSF57959">
    <property type="entry name" value="Leucine zipper domain"/>
    <property type="match status" value="1"/>
</dbReference>
<dbReference type="EnsemblMetazoa" id="XM_011404246.2">
    <property type="protein sequence ID" value="XP_011402548.1"/>
    <property type="gene ID" value="LOC105311979"/>
</dbReference>
<sequence>MLKDPCPSNTLCIETILKEAPQPPYVTPTRDLQVNCVSQHSLTQPCHAFNIPPTNNEDPSMDGTLDLFGADDDNPLFQLDDSLLEYCLKQDIPSIGGEGESCSPPERAPEVDPLDNPMLDSVFDLSAFLDPSLSSSSFLTPDYTQSLLHTQVSSDDAVPYTFNATTCTTAAPQSPLSSSSSPFVSSASSTTFPVSPSPISSSVCSPAPSLLDDMIATDGRKRKASSDVDPLPISPSKLAKKAERKEKNNAASKVSRAKRKQKMKSLFEREKELESENARLKLQVEEMTKEAEKLKKQLILRLSQ</sequence>
<keyword evidence="3" id="KW-0804">Transcription</keyword>
<evidence type="ECO:0000313" key="7">
    <source>
        <dbReference type="Proteomes" id="UP000007879"/>
    </source>
</evidence>
<dbReference type="AlphaFoldDB" id="A0A1X7VBX2"/>
<proteinExistence type="predicted"/>
<gene>
    <name evidence="6" type="primary">105311979</name>
</gene>
<evidence type="ECO:0000313" key="6">
    <source>
        <dbReference type="EnsemblMetazoa" id="Aqu2.1.37521_001"/>
    </source>
</evidence>
<dbReference type="InParanoid" id="A0A1X7VBX2"/>
<feature type="region of interest" description="Disordered" evidence="4">
    <location>
        <begin position="219"/>
        <end position="274"/>
    </location>
</feature>
<dbReference type="InterPro" id="IPR004827">
    <property type="entry name" value="bZIP"/>
</dbReference>